<dbReference type="Proteomes" id="UP000320643">
    <property type="component" value="Unassembled WGS sequence"/>
</dbReference>
<accession>A0A552V4A3</accession>
<keyword evidence="1" id="KW-1133">Transmembrane helix</keyword>
<dbReference type="AlphaFoldDB" id="A0A552V4A3"/>
<evidence type="ECO:0000313" key="2">
    <source>
        <dbReference type="EMBL" id="TRW25303.1"/>
    </source>
</evidence>
<dbReference type="EMBL" id="VJVZ01000004">
    <property type="protein sequence ID" value="TRW25303.1"/>
    <property type="molecule type" value="Genomic_DNA"/>
</dbReference>
<keyword evidence="3" id="KW-1185">Reference proteome</keyword>
<feature type="transmembrane region" description="Helical" evidence="1">
    <location>
        <begin position="59"/>
        <end position="77"/>
    </location>
</feature>
<reference evidence="2 3" key="1">
    <citation type="submission" date="2019-07" db="EMBL/GenBank/DDBJ databases">
        <title>Flavobacterium sp. nov., isolated from glacier ice.</title>
        <authorList>
            <person name="Liu Q."/>
            <person name="Xin Y.-H."/>
        </authorList>
    </citation>
    <scope>NUCLEOTIDE SEQUENCE [LARGE SCALE GENOMIC DNA]</scope>
    <source>
        <strain evidence="2 3">ZT4R6</strain>
    </source>
</reference>
<gene>
    <name evidence="2" type="ORF">FMM05_08345</name>
</gene>
<feature type="transmembrane region" description="Helical" evidence="1">
    <location>
        <begin position="29"/>
        <end position="52"/>
    </location>
</feature>
<protein>
    <submittedName>
        <fullName evidence="2">Uncharacterized protein</fullName>
    </submittedName>
</protein>
<feature type="transmembrane region" description="Helical" evidence="1">
    <location>
        <begin position="7"/>
        <end position="23"/>
    </location>
</feature>
<keyword evidence="1" id="KW-0472">Membrane</keyword>
<name>A0A552V4A3_9FLAO</name>
<sequence>MKAIRAINYIVLIIPIILGLIGIQDEEFLIMAALSTMVTGAAQVIIALIMILGKHRNPLLFSYFAIVAVFFLIWGFIGNYEFYIFVIPVMLALYFTYIVYIQMKLEKQKPSIEIRGNE</sequence>
<evidence type="ECO:0000313" key="3">
    <source>
        <dbReference type="Proteomes" id="UP000320643"/>
    </source>
</evidence>
<evidence type="ECO:0000256" key="1">
    <source>
        <dbReference type="SAM" id="Phobius"/>
    </source>
</evidence>
<dbReference type="RefSeq" id="WP_143372884.1">
    <property type="nucleotide sequence ID" value="NZ_VJVZ01000004.1"/>
</dbReference>
<feature type="transmembrane region" description="Helical" evidence="1">
    <location>
        <begin position="83"/>
        <end position="101"/>
    </location>
</feature>
<keyword evidence="1" id="KW-0812">Transmembrane</keyword>
<organism evidence="2 3">
    <name type="scientific">Flavobacterium zepuense</name>
    <dbReference type="NCBI Taxonomy" id="2593302"/>
    <lineage>
        <taxon>Bacteria</taxon>
        <taxon>Pseudomonadati</taxon>
        <taxon>Bacteroidota</taxon>
        <taxon>Flavobacteriia</taxon>
        <taxon>Flavobacteriales</taxon>
        <taxon>Flavobacteriaceae</taxon>
        <taxon>Flavobacterium</taxon>
    </lineage>
</organism>
<proteinExistence type="predicted"/>
<dbReference type="OrthoDB" id="1364574at2"/>
<comment type="caution">
    <text evidence="2">The sequence shown here is derived from an EMBL/GenBank/DDBJ whole genome shotgun (WGS) entry which is preliminary data.</text>
</comment>